<accession>A0AAE3ZZ30</accession>
<dbReference type="AlphaFoldDB" id="A0AAE3ZZ30"/>
<keyword evidence="2" id="KW-1185">Reference proteome</keyword>
<evidence type="ECO:0000313" key="1">
    <source>
        <dbReference type="EMBL" id="MDR7327471.1"/>
    </source>
</evidence>
<dbReference type="RefSeq" id="WP_310424824.1">
    <property type="nucleotide sequence ID" value="NZ_JAVDYC010000001.1"/>
</dbReference>
<sequence length="83" mass="8977">MNDPAPGRSDFKLTWLHLSDFHFDSGGPHATAGRDDVLGALVDDIRRLPRGVPPTEDVTIWFAGSGCTDNAAKICPLQRSGRC</sequence>
<comment type="caution">
    <text evidence="1">The sequence shown here is derived from an EMBL/GenBank/DDBJ whole genome shotgun (WGS) entry which is preliminary data.</text>
</comment>
<proteinExistence type="predicted"/>
<protein>
    <recommendedName>
        <fullName evidence="3">Calcineurin-like phosphoesterase domain-containing protein</fullName>
    </recommendedName>
</protein>
<evidence type="ECO:0008006" key="3">
    <source>
        <dbReference type="Google" id="ProtNLM"/>
    </source>
</evidence>
<dbReference type="Proteomes" id="UP001183629">
    <property type="component" value="Unassembled WGS sequence"/>
</dbReference>
<evidence type="ECO:0000313" key="2">
    <source>
        <dbReference type="Proteomes" id="UP001183629"/>
    </source>
</evidence>
<organism evidence="1 2">
    <name type="scientific">Catenuloplanes niger</name>
    <dbReference type="NCBI Taxonomy" id="587534"/>
    <lineage>
        <taxon>Bacteria</taxon>
        <taxon>Bacillati</taxon>
        <taxon>Actinomycetota</taxon>
        <taxon>Actinomycetes</taxon>
        <taxon>Micromonosporales</taxon>
        <taxon>Micromonosporaceae</taxon>
        <taxon>Catenuloplanes</taxon>
    </lineage>
</organism>
<name>A0AAE3ZZ30_9ACTN</name>
<reference evidence="1 2" key="1">
    <citation type="submission" date="2023-07" db="EMBL/GenBank/DDBJ databases">
        <title>Sequencing the genomes of 1000 actinobacteria strains.</title>
        <authorList>
            <person name="Klenk H.-P."/>
        </authorList>
    </citation>
    <scope>NUCLEOTIDE SEQUENCE [LARGE SCALE GENOMIC DNA]</scope>
    <source>
        <strain evidence="1 2">DSM 44711</strain>
    </source>
</reference>
<dbReference type="EMBL" id="JAVDYC010000001">
    <property type="protein sequence ID" value="MDR7327471.1"/>
    <property type="molecule type" value="Genomic_DNA"/>
</dbReference>
<gene>
    <name evidence="1" type="ORF">J2S44_007721</name>
</gene>